<dbReference type="GO" id="GO:0008616">
    <property type="term" value="P:tRNA queuosine(34) biosynthetic process"/>
    <property type="evidence" value="ECO:0007669"/>
    <property type="project" value="UniProtKB-KW"/>
</dbReference>
<reference evidence="6 7" key="2">
    <citation type="submission" date="2019-05" db="EMBL/GenBank/DDBJ databases">
        <title>Genome evolution of the obligate endosymbiont Buchnera aphidicola.</title>
        <authorList>
            <person name="Moran N.A."/>
        </authorList>
    </citation>
    <scope>NUCLEOTIDE SEQUENCE [LARGE SCALE GENOMIC DNA]</scope>
    <source>
        <strain evidence="6 7">Ane</strain>
    </source>
</reference>
<evidence type="ECO:0000256" key="1">
    <source>
        <dbReference type="ARBA" id="ARBA00022490"/>
    </source>
</evidence>
<dbReference type="PANTHER" id="PTHR34354">
    <property type="entry name" value="NADPH-DEPENDENT 7-CYANO-7-DEAZAGUANINE REDUCTASE"/>
    <property type="match status" value="1"/>
</dbReference>
<dbReference type="EMBL" id="CP034885">
    <property type="protein sequence ID" value="QCI18839.1"/>
    <property type="molecule type" value="Genomic_DNA"/>
</dbReference>
<dbReference type="GO" id="GO:0033739">
    <property type="term" value="F:preQ1 synthase activity"/>
    <property type="evidence" value="ECO:0007669"/>
    <property type="project" value="InterPro"/>
</dbReference>
<dbReference type="GO" id="GO:0005737">
    <property type="term" value="C:cytoplasm"/>
    <property type="evidence" value="ECO:0007669"/>
    <property type="project" value="InterPro"/>
</dbReference>
<dbReference type="InterPro" id="IPR016428">
    <property type="entry name" value="QueF_type2"/>
</dbReference>
<dbReference type="InterPro" id="IPR050084">
    <property type="entry name" value="NADPH_dep_7-cyano-7-deazaG_red"/>
</dbReference>
<reference evidence="6 7" key="1">
    <citation type="submission" date="2018-12" db="EMBL/GenBank/DDBJ databases">
        <authorList>
            <person name="Chong R.A."/>
        </authorList>
    </citation>
    <scope>NUCLEOTIDE SEQUENCE [LARGE SCALE GENOMIC DNA]</scope>
    <source>
        <strain evidence="6 7">Ane</strain>
    </source>
</reference>
<keyword evidence="4" id="KW-0560">Oxidoreductase</keyword>
<organism evidence="6 7">
    <name type="scientific">Buchnera aphidicola</name>
    <name type="common">Aphis nerii</name>
    <dbReference type="NCBI Taxonomy" id="1241835"/>
    <lineage>
        <taxon>Bacteria</taxon>
        <taxon>Pseudomonadati</taxon>
        <taxon>Pseudomonadota</taxon>
        <taxon>Gammaproteobacteria</taxon>
        <taxon>Enterobacterales</taxon>
        <taxon>Erwiniaceae</taxon>
        <taxon>Buchnera</taxon>
    </lineage>
</organism>
<dbReference type="PANTHER" id="PTHR34354:SF1">
    <property type="entry name" value="NADPH-DEPENDENT 7-CYANO-7-DEAZAGUANINE REDUCTASE"/>
    <property type="match status" value="1"/>
</dbReference>
<dbReference type="SUPFAM" id="SSF55620">
    <property type="entry name" value="Tetrahydrobiopterin biosynthesis enzymes-like"/>
    <property type="match status" value="1"/>
</dbReference>
<keyword evidence="3" id="KW-0521">NADP</keyword>
<evidence type="ECO:0000313" key="6">
    <source>
        <dbReference type="EMBL" id="QCI18839.1"/>
    </source>
</evidence>
<dbReference type="NCBIfam" id="TIGR03138">
    <property type="entry name" value="QueF"/>
    <property type="match status" value="1"/>
</dbReference>
<protein>
    <submittedName>
        <fullName evidence="6">NADPH-dependent 7-cyano-7-deazaguanine reductase QueF</fullName>
    </submittedName>
</protein>
<evidence type="ECO:0000259" key="5">
    <source>
        <dbReference type="Pfam" id="PF14819"/>
    </source>
</evidence>
<gene>
    <name evidence="6" type="primary">queF</name>
    <name evidence="6" type="ORF">D9V64_01510</name>
</gene>
<dbReference type="Pfam" id="PF14489">
    <property type="entry name" value="QueF"/>
    <property type="match status" value="1"/>
</dbReference>
<dbReference type="OrthoDB" id="9789995at2"/>
<dbReference type="AlphaFoldDB" id="A0A4D6XTA9"/>
<evidence type="ECO:0000256" key="2">
    <source>
        <dbReference type="ARBA" id="ARBA00022785"/>
    </source>
</evidence>
<evidence type="ECO:0000256" key="4">
    <source>
        <dbReference type="ARBA" id="ARBA00023002"/>
    </source>
</evidence>
<keyword evidence="2" id="KW-0671">Queuosine biosynthesis</keyword>
<keyword evidence="1" id="KW-0963">Cytoplasm</keyword>
<dbReference type="InterPro" id="IPR043133">
    <property type="entry name" value="GTP-CH-I_C/QueF"/>
</dbReference>
<proteinExistence type="predicted"/>
<evidence type="ECO:0000256" key="3">
    <source>
        <dbReference type="ARBA" id="ARBA00022857"/>
    </source>
</evidence>
<dbReference type="InterPro" id="IPR029500">
    <property type="entry name" value="QueF"/>
</dbReference>
<dbReference type="Gene3D" id="3.30.1130.10">
    <property type="match status" value="2"/>
</dbReference>
<feature type="domain" description="NADPH-dependent 7-cyano-7-deazaguanine reductase N-terminal" evidence="5">
    <location>
        <begin position="7"/>
        <end position="112"/>
    </location>
</feature>
<evidence type="ECO:0000313" key="7">
    <source>
        <dbReference type="Proteomes" id="UP000298791"/>
    </source>
</evidence>
<accession>A0A4D6XTA9</accession>
<name>A0A4D6XTA9_9GAMM</name>
<dbReference type="Pfam" id="PF14819">
    <property type="entry name" value="QueF_N"/>
    <property type="match status" value="1"/>
</dbReference>
<dbReference type="InterPro" id="IPR029139">
    <property type="entry name" value="QueF_N"/>
</dbReference>
<dbReference type="Proteomes" id="UP000298791">
    <property type="component" value="Chromosome"/>
</dbReference>
<sequence length="263" mass="30836">MIVKKNQFNLLQAVPREKHRKNIKIDHINLPFIGKDIWTLYELSWLNINGLPSIAIANIEVDITSINIIESKSFKIYINSFNQVKFKTTIDLINQLISDISRCVKGKVFIKLFNLNEIKNLGISKFPGICIDKKNISIKSYTYNKYLLKIFSKKNKLVTESLYSNLFKSNCPITHQPDWASINIIYTGKKISHIALLKYLISFRNHNEFHEECIERIFNDIQNICNPKKLTVYARYTRRGGIDINPWRSNTFFKPSFIRLCRQ</sequence>
<dbReference type="PIRSF" id="PIRSF004750">
    <property type="entry name" value="Nitrile_oxidored_YqcD_prd"/>
    <property type="match status" value="1"/>
</dbReference>